<dbReference type="GO" id="GO:0032259">
    <property type="term" value="P:methylation"/>
    <property type="evidence" value="ECO:0007669"/>
    <property type="project" value="UniProtKB-KW"/>
</dbReference>
<keyword evidence="5" id="KW-0949">S-adenosyl-L-methionine</keyword>
<evidence type="ECO:0000313" key="9">
    <source>
        <dbReference type="Proteomes" id="UP000598633"/>
    </source>
</evidence>
<dbReference type="Gene3D" id="1.10.155.10">
    <property type="entry name" value="Chemotaxis receptor methyltransferase CheR, N-terminal domain"/>
    <property type="match status" value="1"/>
</dbReference>
<accession>A0A8J7C535</accession>
<dbReference type="InterPro" id="IPR011990">
    <property type="entry name" value="TPR-like_helical_dom_sf"/>
</dbReference>
<evidence type="ECO:0000313" key="8">
    <source>
        <dbReference type="EMBL" id="MBD3870666.1"/>
    </source>
</evidence>
<feature type="compositionally biased region" description="Low complexity" evidence="6">
    <location>
        <begin position="283"/>
        <end position="293"/>
    </location>
</feature>
<dbReference type="PROSITE" id="PS50123">
    <property type="entry name" value="CHER"/>
    <property type="match status" value="1"/>
</dbReference>
<dbReference type="Gene3D" id="1.25.40.10">
    <property type="entry name" value="Tetratricopeptide repeat domain"/>
    <property type="match status" value="1"/>
</dbReference>
<dbReference type="GO" id="GO:0008983">
    <property type="term" value="F:protein-glutamate O-methyltransferase activity"/>
    <property type="evidence" value="ECO:0007669"/>
    <property type="project" value="UniProtKB-EC"/>
</dbReference>
<sequence length="443" mass="49438">MSEPIQEIAQLIESVSGFVIGDRSTNVLASFVRERVARGGFAGVERYIDYLRRHPESEEWRHILSKITIKESFLFRAVAQFKALENTILGEIAGRRAKRRLRVWCAGCARGEEAATLAIVLADHPIVGTWHWSVLATDVDDAALADAERGVYGPRAVARVPAETLERHFVRHDRGYELNPELRRRIEYRQLNLIAQPVDLAGEEFDLIFLRNVLIYFRPEIQRRVIESVEEVLESDGTVFLGPSESLIHLGTKLKARDLGDCFCYRLPPISGDEVVDTAITNRATRPTRAPTADPVPMPRQPSDDGDAPPSFDVRLEATIKALEEGSHRRAVAGLAALRHELPESAVIHALEGVALERLAVPEKAAHAYRAALYLAPEMDEVRFLLARVLEELGRSKAAVREYRTALTGLGPASGFMTSTMKRLGYPAHDQMIQICLEKINSD</sequence>
<reference evidence="8 9" key="1">
    <citation type="submission" date="2020-08" db="EMBL/GenBank/DDBJ databases">
        <title>Acidobacteriota in marine sediments use diverse sulfur dissimilation pathways.</title>
        <authorList>
            <person name="Wasmund K."/>
        </authorList>
    </citation>
    <scope>NUCLEOTIDE SEQUENCE [LARGE SCALE GENOMIC DNA]</scope>
    <source>
        <strain evidence="8">MAG AM3-A</strain>
    </source>
</reference>
<dbReference type="PRINTS" id="PR00996">
    <property type="entry name" value="CHERMTFRASE"/>
</dbReference>
<keyword evidence="3" id="KW-0489">Methyltransferase</keyword>
<dbReference type="Pfam" id="PF01739">
    <property type="entry name" value="CheR"/>
    <property type="match status" value="1"/>
</dbReference>
<comment type="catalytic activity">
    <reaction evidence="1">
        <text>L-glutamyl-[protein] + S-adenosyl-L-methionine = [protein]-L-glutamate 5-O-methyl ester + S-adenosyl-L-homocysteine</text>
        <dbReference type="Rhea" id="RHEA:24452"/>
        <dbReference type="Rhea" id="RHEA-COMP:10208"/>
        <dbReference type="Rhea" id="RHEA-COMP:10311"/>
        <dbReference type="ChEBI" id="CHEBI:29973"/>
        <dbReference type="ChEBI" id="CHEBI:57856"/>
        <dbReference type="ChEBI" id="CHEBI:59789"/>
        <dbReference type="ChEBI" id="CHEBI:82795"/>
        <dbReference type="EC" id="2.1.1.80"/>
    </reaction>
</comment>
<evidence type="ECO:0000256" key="4">
    <source>
        <dbReference type="ARBA" id="ARBA00022679"/>
    </source>
</evidence>
<dbReference type="InterPro" id="IPR029063">
    <property type="entry name" value="SAM-dependent_MTases_sf"/>
</dbReference>
<keyword evidence="4" id="KW-0808">Transferase</keyword>
<dbReference type="PANTHER" id="PTHR24422">
    <property type="entry name" value="CHEMOTAXIS PROTEIN METHYLTRANSFERASE"/>
    <property type="match status" value="1"/>
</dbReference>
<name>A0A8J7C535_9BACT</name>
<comment type="caution">
    <text evidence="8">The sequence shown here is derived from an EMBL/GenBank/DDBJ whole genome shotgun (WGS) entry which is preliminary data.</text>
</comment>
<evidence type="ECO:0000256" key="6">
    <source>
        <dbReference type="SAM" id="MobiDB-lite"/>
    </source>
</evidence>
<evidence type="ECO:0000256" key="2">
    <source>
        <dbReference type="ARBA" id="ARBA00012534"/>
    </source>
</evidence>
<feature type="domain" description="CheR-type methyltransferase" evidence="7">
    <location>
        <begin position="1"/>
        <end position="247"/>
    </location>
</feature>
<dbReference type="EMBL" id="JACXWA010000079">
    <property type="protein sequence ID" value="MBD3870666.1"/>
    <property type="molecule type" value="Genomic_DNA"/>
</dbReference>
<evidence type="ECO:0000259" key="7">
    <source>
        <dbReference type="PROSITE" id="PS50123"/>
    </source>
</evidence>
<dbReference type="SMART" id="SM00138">
    <property type="entry name" value="MeTrc"/>
    <property type="match status" value="1"/>
</dbReference>
<feature type="region of interest" description="Disordered" evidence="6">
    <location>
        <begin position="283"/>
        <end position="309"/>
    </location>
</feature>
<dbReference type="SUPFAM" id="SSF47757">
    <property type="entry name" value="Chemotaxis receptor methyltransferase CheR, N-terminal domain"/>
    <property type="match status" value="1"/>
</dbReference>
<dbReference type="Proteomes" id="UP000598633">
    <property type="component" value="Unassembled WGS sequence"/>
</dbReference>
<evidence type="ECO:0000256" key="1">
    <source>
        <dbReference type="ARBA" id="ARBA00001541"/>
    </source>
</evidence>
<dbReference type="AlphaFoldDB" id="A0A8J7C535"/>
<gene>
    <name evidence="8" type="ORF">IFJ97_04830</name>
</gene>
<dbReference type="EC" id="2.1.1.80" evidence="2"/>
<evidence type="ECO:0000256" key="3">
    <source>
        <dbReference type="ARBA" id="ARBA00022603"/>
    </source>
</evidence>
<proteinExistence type="predicted"/>
<dbReference type="InterPro" id="IPR000780">
    <property type="entry name" value="CheR_MeTrfase"/>
</dbReference>
<dbReference type="InterPro" id="IPR036804">
    <property type="entry name" value="CheR_N_sf"/>
</dbReference>
<dbReference type="Gene3D" id="3.40.50.150">
    <property type="entry name" value="Vaccinia Virus protein VP39"/>
    <property type="match status" value="1"/>
</dbReference>
<dbReference type="PANTHER" id="PTHR24422:SF19">
    <property type="entry name" value="CHEMOTAXIS PROTEIN METHYLTRANSFERASE"/>
    <property type="match status" value="1"/>
</dbReference>
<dbReference type="InterPro" id="IPR050903">
    <property type="entry name" value="Bact_Chemotaxis_MeTrfase"/>
</dbReference>
<dbReference type="InterPro" id="IPR022642">
    <property type="entry name" value="CheR_C"/>
</dbReference>
<protein>
    <recommendedName>
        <fullName evidence="2">protein-glutamate O-methyltransferase</fullName>
        <ecNumber evidence="2">2.1.1.80</ecNumber>
    </recommendedName>
</protein>
<organism evidence="8 9">
    <name type="scientific">Candidatus Sulfomarinibacter kjeldsenii</name>
    <dbReference type="NCBI Taxonomy" id="2885994"/>
    <lineage>
        <taxon>Bacteria</taxon>
        <taxon>Pseudomonadati</taxon>
        <taxon>Acidobacteriota</taxon>
        <taxon>Thermoanaerobaculia</taxon>
        <taxon>Thermoanaerobaculales</taxon>
        <taxon>Candidatus Sulfomarinibacteraceae</taxon>
        <taxon>Candidatus Sulfomarinibacter</taxon>
    </lineage>
</organism>
<evidence type="ECO:0000256" key="5">
    <source>
        <dbReference type="ARBA" id="ARBA00022691"/>
    </source>
</evidence>
<dbReference type="SUPFAM" id="SSF48452">
    <property type="entry name" value="TPR-like"/>
    <property type="match status" value="1"/>
</dbReference>
<dbReference type="SUPFAM" id="SSF53335">
    <property type="entry name" value="S-adenosyl-L-methionine-dependent methyltransferases"/>
    <property type="match status" value="1"/>
</dbReference>